<comment type="caution">
    <text evidence="2">The sequence shown here is derived from an EMBL/GenBank/DDBJ whole genome shotgun (WGS) entry which is preliminary data.</text>
</comment>
<organism evidence="2 3">
    <name type="scientific">Gigaspora rosea</name>
    <dbReference type="NCBI Taxonomy" id="44941"/>
    <lineage>
        <taxon>Eukaryota</taxon>
        <taxon>Fungi</taxon>
        <taxon>Fungi incertae sedis</taxon>
        <taxon>Mucoromycota</taxon>
        <taxon>Glomeromycotina</taxon>
        <taxon>Glomeromycetes</taxon>
        <taxon>Diversisporales</taxon>
        <taxon>Gigasporaceae</taxon>
        <taxon>Gigaspora</taxon>
    </lineage>
</organism>
<feature type="region of interest" description="Disordered" evidence="1">
    <location>
        <begin position="84"/>
        <end position="118"/>
    </location>
</feature>
<evidence type="ECO:0000313" key="3">
    <source>
        <dbReference type="Proteomes" id="UP000266673"/>
    </source>
</evidence>
<dbReference type="AlphaFoldDB" id="A0A397U005"/>
<proteinExistence type="predicted"/>
<accession>A0A397U005</accession>
<dbReference type="Proteomes" id="UP000266673">
    <property type="component" value="Unassembled WGS sequence"/>
</dbReference>
<sequence>MSYDEDHGITLITNRDSTLLDQETEVEGRSFDVSMAMNPKGWTVDILDYVNLNLIELIDADSRFEKFCKNFNEEITRLQVQVNSHKGHQEEIIKEDHEEKNLQHREGLKPGNKRKMKE</sequence>
<gene>
    <name evidence="2" type="ORF">C2G38_2224826</name>
</gene>
<evidence type="ECO:0000313" key="2">
    <source>
        <dbReference type="EMBL" id="RIB03524.1"/>
    </source>
</evidence>
<evidence type="ECO:0000256" key="1">
    <source>
        <dbReference type="SAM" id="MobiDB-lite"/>
    </source>
</evidence>
<name>A0A397U005_9GLOM</name>
<feature type="compositionally biased region" description="Basic and acidic residues" evidence="1">
    <location>
        <begin position="87"/>
        <end position="108"/>
    </location>
</feature>
<protein>
    <submittedName>
        <fullName evidence="2">Uncharacterized protein</fullName>
    </submittedName>
</protein>
<reference evidence="2 3" key="1">
    <citation type="submission" date="2018-06" db="EMBL/GenBank/DDBJ databases">
        <title>Comparative genomics reveals the genomic features of Rhizophagus irregularis, R. cerebriforme, R. diaphanum and Gigaspora rosea, and their symbiotic lifestyle signature.</title>
        <authorList>
            <person name="Morin E."/>
            <person name="San Clemente H."/>
            <person name="Chen E.C.H."/>
            <person name="De La Providencia I."/>
            <person name="Hainaut M."/>
            <person name="Kuo A."/>
            <person name="Kohler A."/>
            <person name="Murat C."/>
            <person name="Tang N."/>
            <person name="Roy S."/>
            <person name="Loubradou J."/>
            <person name="Henrissat B."/>
            <person name="Grigoriev I.V."/>
            <person name="Corradi N."/>
            <person name="Roux C."/>
            <person name="Martin F.M."/>
        </authorList>
    </citation>
    <scope>NUCLEOTIDE SEQUENCE [LARGE SCALE GENOMIC DNA]</scope>
    <source>
        <strain evidence="2 3">DAOM 194757</strain>
    </source>
</reference>
<keyword evidence="3" id="KW-1185">Reference proteome</keyword>
<dbReference type="EMBL" id="QKWP01002388">
    <property type="protein sequence ID" value="RIB03524.1"/>
    <property type="molecule type" value="Genomic_DNA"/>
</dbReference>